<organism evidence="8 9">
    <name type="scientific">Schaalia canis</name>
    <dbReference type="NCBI Taxonomy" id="100469"/>
    <lineage>
        <taxon>Bacteria</taxon>
        <taxon>Bacillati</taxon>
        <taxon>Actinomycetota</taxon>
        <taxon>Actinomycetes</taxon>
        <taxon>Actinomycetales</taxon>
        <taxon>Actinomycetaceae</taxon>
        <taxon>Schaalia</taxon>
    </lineage>
</organism>
<evidence type="ECO:0000256" key="4">
    <source>
        <dbReference type="ARBA" id="ARBA00022683"/>
    </source>
</evidence>
<dbReference type="InterPro" id="IPR050429">
    <property type="entry name" value="PTS_Glucose_EIICBA"/>
</dbReference>
<feature type="domain" description="PTS EIIB type-1" evidence="7">
    <location>
        <begin position="3"/>
        <end position="84"/>
    </location>
</feature>
<dbReference type="GO" id="GO:0015764">
    <property type="term" value="P:N-acetylglucosamine transport"/>
    <property type="evidence" value="ECO:0007669"/>
    <property type="project" value="TreeGrafter"/>
</dbReference>
<evidence type="ECO:0000256" key="3">
    <source>
        <dbReference type="ARBA" id="ARBA00022679"/>
    </source>
</evidence>
<dbReference type="EMBL" id="RQZF01000009">
    <property type="protein sequence ID" value="RRC94826.1"/>
    <property type="molecule type" value="Genomic_DNA"/>
</dbReference>
<keyword evidence="4" id="KW-0598">Phosphotransferase system</keyword>
<dbReference type="Pfam" id="PF00367">
    <property type="entry name" value="PTS_EIIB"/>
    <property type="match status" value="1"/>
</dbReference>
<dbReference type="GO" id="GO:0008982">
    <property type="term" value="F:protein-N(PI)-phosphohistidine-sugar phosphotransferase activity"/>
    <property type="evidence" value="ECO:0007669"/>
    <property type="project" value="InterPro"/>
</dbReference>
<dbReference type="GO" id="GO:0090563">
    <property type="term" value="F:protein-phosphocysteine-sugar phosphotransferase activity"/>
    <property type="evidence" value="ECO:0007669"/>
    <property type="project" value="TreeGrafter"/>
</dbReference>
<dbReference type="SUPFAM" id="SSF55604">
    <property type="entry name" value="Glucose permease domain IIB"/>
    <property type="match status" value="1"/>
</dbReference>
<feature type="active site" description="Phosphocysteine intermediate; for EIIB activity" evidence="6">
    <location>
        <position position="25"/>
    </location>
</feature>
<evidence type="ECO:0000256" key="5">
    <source>
        <dbReference type="ARBA" id="ARBA00022777"/>
    </source>
</evidence>
<evidence type="ECO:0000259" key="7">
    <source>
        <dbReference type="PROSITE" id="PS51098"/>
    </source>
</evidence>
<dbReference type="InterPro" id="IPR018113">
    <property type="entry name" value="PTrfase_EIIB_Cys"/>
</dbReference>
<evidence type="ECO:0000256" key="2">
    <source>
        <dbReference type="ARBA" id="ARBA00022597"/>
    </source>
</evidence>
<keyword evidence="5" id="KW-0418">Kinase</keyword>
<gene>
    <name evidence="8" type="ORF">EII11_08040</name>
</gene>
<dbReference type="GO" id="GO:0009401">
    <property type="term" value="P:phosphoenolpyruvate-dependent sugar phosphotransferase system"/>
    <property type="evidence" value="ECO:0007669"/>
    <property type="project" value="UniProtKB-KW"/>
</dbReference>
<dbReference type="OrthoDB" id="2045873at2"/>
<keyword evidence="1" id="KW-0813">Transport</keyword>
<dbReference type="Gene3D" id="3.30.1360.60">
    <property type="entry name" value="Glucose permease domain IIB"/>
    <property type="match status" value="1"/>
</dbReference>
<dbReference type="AlphaFoldDB" id="A0A3P1SCQ0"/>
<evidence type="ECO:0000313" key="8">
    <source>
        <dbReference type="EMBL" id="RRC94826.1"/>
    </source>
</evidence>
<reference evidence="8 9" key="1">
    <citation type="submission" date="2018-11" db="EMBL/GenBank/DDBJ databases">
        <title>Genomes From Bacteria Associated with the Canine Oral Cavity: a Test Case for Automated Genome-Based Taxonomic Assignment.</title>
        <authorList>
            <person name="Coil D.A."/>
            <person name="Jospin G."/>
            <person name="Darling A.E."/>
            <person name="Wallis C."/>
            <person name="Davis I.J."/>
            <person name="Harris S."/>
            <person name="Eisen J.A."/>
            <person name="Holcombe L.J."/>
            <person name="O'Flynn C."/>
        </authorList>
    </citation>
    <scope>NUCLEOTIDE SEQUENCE [LARGE SCALE GENOMIC DNA]</scope>
    <source>
        <strain evidence="8 9">OH770</strain>
    </source>
</reference>
<comment type="caution">
    <text evidence="8">The sequence shown here is derived from an EMBL/GenBank/DDBJ whole genome shotgun (WGS) entry which is preliminary data.</text>
</comment>
<dbReference type="PANTHER" id="PTHR30009">
    <property type="entry name" value="CYTOCHROME C-TYPE SYNTHESIS PROTEIN AND PTS TRANSMEMBRANE COMPONENT"/>
    <property type="match status" value="1"/>
</dbReference>
<evidence type="ECO:0000313" key="9">
    <source>
        <dbReference type="Proteomes" id="UP000280444"/>
    </source>
</evidence>
<dbReference type="RefSeq" id="WP_124871280.1">
    <property type="nucleotide sequence ID" value="NZ_RQZF01000009.1"/>
</dbReference>
<name>A0A3P1SCQ0_9ACTO</name>
<accession>A0A3P1SCQ0</accession>
<keyword evidence="9" id="KW-1185">Reference proteome</keyword>
<sequence>MEKEIAQALVDGLGGASNIAEIESCMVRIRVEVHNPLKVNDDALRVGPVIALVRVDEVIQIVAGEASEELAAHMLQLCKAQEENLSSVTAPRHAS</sequence>
<keyword evidence="3" id="KW-0808">Transferase</keyword>
<dbReference type="PROSITE" id="PS51098">
    <property type="entry name" value="PTS_EIIB_TYPE_1"/>
    <property type="match status" value="1"/>
</dbReference>
<dbReference type="GO" id="GO:0016301">
    <property type="term" value="F:kinase activity"/>
    <property type="evidence" value="ECO:0007669"/>
    <property type="project" value="UniProtKB-KW"/>
</dbReference>
<dbReference type="InterPro" id="IPR036878">
    <property type="entry name" value="Glu_permease_IIB"/>
</dbReference>
<dbReference type="InterPro" id="IPR001996">
    <property type="entry name" value="PTS_IIB_1"/>
</dbReference>
<dbReference type="Proteomes" id="UP000280444">
    <property type="component" value="Unassembled WGS sequence"/>
</dbReference>
<dbReference type="PANTHER" id="PTHR30009:SF4">
    <property type="entry name" value="PTS SYSTEM N-ACETYLGLUCOSAMINE-SPECIFIC EIICBA COMPONENT"/>
    <property type="match status" value="1"/>
</dbReference>
<evidence type="ECO:0000256" key="1">
    <source>
        <dbReference type="ARBA" id="ARBA00022448"/>
    </source>
</evidence>
<proteinExistence type="predicted"/>
<protein>
    <submittedName>
        <fullName evidence="8">PTS sugar transporter subunit IIBC</fullName>
    </submittedName>
</protein>
<keyword evidence="2 8" id="KW-0762">Sugar transport</keyword>
<dbReference type="GO" id="GO:0005886">
    <property type="term" value="C:plasma membrane"/>
    <property type="evidence" value="ECO:0007669"/>
    <property type="project" value="TreeGrafter"/>
</dbReference>
<evidence type="ECO:0000256" key="6">
    <source>
        <dbReference type="PROSITE-ProRule" id="PRU00421"/>
    </source>
</evidence>